<dbReference type="EMBL" id="JAWXYG010000014">
    <property type="protein sequence ID" value="KAK4254207.1"/>
    <property type="molecule type" value="Genomic_DNA"/>
</dbReference>
<protein>
    <recommendedName>
        <fullName evidence="4">Transposase</fullName>
    </recommendedName>
</protein>
<sequence>MGQQHTPSPQSHVGEEGSSSNTPIWGTTDPETGLLWICPDNEYFVPRDPVMDFISDQLFRNYNEAWTSWTAIPTENRNAWFDEFMRKHMSLPEHRAALRKAYNARAARWLSQKLYNLRHGGRGRRDWLPQDTANQLFDNWATNEKFQEKSVKNKQNRAKMEGPSYVGGSIPMTEWKRKLAETGVPPESVGWAAFERTHSRQSEGSDEREWINSRAHTVAENYTKLSQERDSQRETDPSSSVCDNDSLFIQAAGGFDKKGRVFGYGAAASRLKPTKRSSSGIEDVSADEMKKMKALTAQMTQEQERMLEEQEKMRQMMIQEREMMEERMAKEREMMEERMRRMQEEMMRQMQIQLKSLMNKGSGSAPGDDDHVGDDDDDHNAPV</sequence>
<dbReference type="Pfam" id="PF03004">
    <property type="entry name" value="Transposase_24"/>
    <property type="match status" value="1"/>
</dbReference>
<feature type="region of interest" description="Disordered" evidence="1">
    <location>
        <begin position="1"/>
        <end position="25"/>
    </location>
</feature>
<feature type="compositionally biased region" description="Basic and acidic residues" evidence="1">
    <location>
        <begin position="226"/>
        <end position="236"/>
    </location>
</feature>
<evidence type="ECO:0000256" key="1">
    <source>
        <dbReference type="SAM" id="MobiDB-lite"/>
    </source>
</evidence>
<comment type="caution">
    <text evidence="2">The sequence shown here is derived from an EMBL/GenBank/DDBJ whole genome shotgun (WGS) entry which is preliminary data.</text>
</comment>
<organism evidence="2 3">
    <name type="scientific">Acacia crassicarpa</name>
    <name type="common">northern wattle</name>
    <dbReference type="NCBI Taxonomy" id="499986"/>
    <lineage>
        <taxon>Eukaryota</taxon>
        <taxon>Viridiplantae</taxon>
        <taxon>Streptophyta</taxon>
        <taxon>Embryophyta</taxon>
        <taxon>Tracheophyta</taxon>
        <taxon>Spermatophyta</taxon>
        <taxon>Magnoliopsida</taxon>
        <taxon>eudicotyledons</taxon>
        <taxon>Gunneridae</taxon>
        <taxon>Pentapetalae</taxon>
        <taxon>rosids</taxon>
        <taxon>fabids</taxon>
        <taxon>Fabales</taxon>
        <taxon>Fabaceae</taxon>
        <taxon>Caesalpinioideae</taxon>
        <taxon>mimosoid clade</taxon>
        <taxon>Acacieae</taxon>
        <taxon>Acacia</taxon>
    </lineage>
</organism>
<feature type="region of interest" description="Disordered" evidence="1">
    <location>
        <begin position="351"/>
        <end position="383"/>
    </location>
</feature>
<keyword evidence="3" id="KW-1185">Reference proteome</keyword>
<evidence type="ECO:0000313" key="3">
    <source>
        <dbReference type="Proteomes" id="UP001293593"/>
    </source>
</evidence>
<dbReference type="InterPro" id="IPR004252">
    <property type="entry name" value="Probable_transposase_24"/>
</dbReference>
<feature type="region of interest" description="Disordered" evidence="1">
    <location>
        <begin position="221"/>
        <end position="242"/>
    </location>
</feature>
<evidence type="ECO:0008006" key="4">
    <source>
        <dbReference type="Google" id="ProtNLM"/>
    </source>
</evidence>
<name>A0AAE1IQ82_9FABA</name>
<dbReference type="AlphaFoldDB" id="A0AAE1IQ82"/>
<dbReference type="Proteomes" id="UP001293593">
    <property type="component" value="Unassembled WGS sequence"/>
</dbReference>
<evidence type="ECO:0000313" key="2">
    <source>
        <dbReference type="EMBL" id="KAK4254207.1"/>
    </source>
</evidence>
<feature type="compositionally biased region" description="Acidic residues" evidence="1">
    <location>
        <begin position="371"/>
        <end position="383"/>
    </location>
</feature>
<accession>A0AAE1IQ82</accession>
<reference evidence="2" key="1">
    <citation type="submission" date="2023-10" db="EMBL/GenBank/DDBJ databases">
        <title>Chromosome-level genome of the transformable northern wattle, Acacia crassicarpa.</title>
        <authorList>
            <person name="Massaro I."/>
            <person name="Sinha N.R."/>
            <person name="Poethig S."/>
            <person name="Leichty A.R."/>
        </authorList>
    </citation>
    <scope>NUCLEOTIDE SEQUENCE</scope>
    <source>
        <strain evidence="2">Acra3RX</strain>
        <tissue evidence="2">Leaf</tissue>
    </source>
</reference>
<proteinExistence type="predicted"/>
<gene>
    <name evidence="2" type="ORF">QN277_009619</name>
</gene>